<organism evidence="1 2">
    <name type="scientific">Amnibacterium flavum</name>
    <dbReference type="NCBI Taxonomy" id="2173173"/>
    <lineage>
        <taxon>Bacteria</taxon>
        <taxon>Bacillati</taxon>
        <taxon>Actinomycetota</taxon>
        <taxon>Actinomycetes</taxon>
        <taxon>Micrococcales</taxon>
        <taxon>Microbacteriaceae</taxon>
        <taxon>Amnibacterium</taxon>
    </lineage>
</organism>
<proteinExistence type="predicted"/>
<dbReference type="Pfam" id="PF01042">
    <property type="entry name" value="Ribonuc_L-PSP"/>
    <property type="match status" value="1"/>
</dbReference>
<sequence>MPLEHINPDTMHSNPAFSQATLVSGGRTLYIGEQNGVDEHGAIVEGGARAQALQALDQVKRLLAAVGATQADVAVLRVFYGRDVELQDIMSASMEAWGPHPTALTVVQVHALARAGALVGIEAIAHLA</sequence>
<dbReference type="CDD" id="cd00448">
    <property type="entry name" value="YjgF_YER057c_UK114_family"/>
    <property type="match status" value="1"/>
</dbReference>
<dbReference type="InterPro" id="IPR035959">
    <property type="entry name" value="RutC-like_sf"/>
</dbReference>
<reference evidence="1 2" key="1">
    <citation type="submission" date="2018-05" db="EMBL/GenBank/DDBJ databases">
        <title>Amnibacterium sp. M8JJ-5, whole genome shotgun sequence.</title>
        <authorList>
            <person name="Tuo L."/>
        </authorList>
    </citation>
    <scope>NUCLEOTIDE SEQUENCE [LARGE SCALE GENOMIC DNA]</scope>
    <source>
        <strain evidence="1 2">M8JJ-5</strain>
    </source>
</reference>
<dbReference type="SUPFAM" id="SSF55298">
    <property type="entry name" value="YjgF-like"/>
    <property type="match status" value="1"/>
</dbReference>
<gene>
    <name evidence="1" type="ORF">DDQ50_09525</name>
</gene>
<name>A0A2V1HSH1_9MICO</name>
<evidence type="ECO:0000313" key="2">
    <source>
        <dbReference type="Proteomes" id="UP000244893"/>
    </source>
</evidence>
<comment type="caution">
    <text evidence="1">The sequence shown here is derived from an EMBL/GenBank/DDBJ whole genome shotgun (WGS) entry which is preliminary data.</text>
</comment>
<evidence type="ECO:0000313" key="1">
    <source>
        <dbReference type="EMBL" id="PVZ93989.1"/>
    </source>
</evidence>
<dbReference type="InterPro" id="IPR006175">
    <property type="entry name" value="YjgF/YER057c/UK114"/>
</dbReference>
<dbReference type="OrthoDB" id="3212792at2"/>
<dbReference type="Gene3D" id="3.30.1330.40">
    <property type="entry name" value="RutC-like"/>
    <property type="match status" value="1"/>
</dbReference>
<keyword evidence="2" id="KW-1185">Reference proteome</keyword>
<dbReference type="EMBL" id="QEOP01000002">
    <property type="protein sequence ID" value="PVZ93989.1"/>
    <property type="molecule type" value="Genomic_DNA"/>
</dbReference>
<accession>A0A2V1HSH1</accession>
<dbReference type="Proteomes" id="UP000244893">
    <property type="component" value="Unassembled WGS sequence"/>
</dbReference>
<protein>
    <submittedName>
        <fullName evidence="1">RidA family protein</fullName>
    </submittedName>
</protein>
<dbReference type="PANTHER" id="PTHR43857:SF1">
    <property type="entry name" value="YJGH FAMILY PROTEIN"/>
    <property type="match status" value="1"/>
</dbReference>
<dbReference type="PANTHER" id="PTHR43857">
    <property type="entry name" value="BLR7761 PROTEIN"/>
    <property type="match status" value="1"/>
</dbReference>
<dbReference type="RefSeq" id="WP_116756503.1">
    <property type="nucleotide sequence ID" value="NZ_JBHUEX010000001.1"/>
</dbReference>
<dbReference type="AlphaFoldDB" id="A0A2V1HSH1"/>